<dbReference type="Gene3D" id="3.50.50.60">
    <property type="entry name" value="FAD/NAD(P)-binding domain"/>
    <property type="match status" value="1"/>
</dbReference>
<dbReference type="Pfam" id="PF01593">
    <property type="entry name" value="Amino_oxidase"/>
    <property type="match status" value="1"/>
</dbReference>
<proteinExistence type="predicted"/>
<organism evidence="2 3">
    <name type="scientific">Croceitalea vernalis</name>
    <dbReference type="NCBI Taxonomy" id="3075599"/>
    <lineage>
        <taxon>Bacteria</taxon>
        <taxon>Pseudomonadati</taxon>
        <taxon>Bacteroidota</taxon>
        <taxon>Flavobacteriia</taxon>
        <taxon>Flavobacteriales</taxon>
        <taxon>Flavobacteriaceae</taxon>
        <taxon>Croceitalea</taxon>
    </lineage>
</organism>
<feature type="domain" description="Amine oxidase" evidence="1">
    <location>
        <begin position="15"/>
        <end position="405"/>
    </location>
</feature>
<evidence type="ECO:0000259" key="1">
    <source>
        <dbReference type="Pfam" id="PF01593"/>
    </source>
</evidence>
<comment type="caution">
    <text evidence="2">The sequence shown here is derived from an EMBL/GenBank/DDBJ whole genome shotgun (WGS) entry which is preliminary data.</text>
</comment>
<evidence type="ECO:0000313" key="2">
    <source>
        <dbReference type="EMBL" id="MDT0620638.1"/>
    </source>
</evidence>
<sequence length="410" mass="44924">MAKKSSKIYIIGAGISGLVAAKTLEENGYTATLLEATGEPGGRVKTATIDGVPFDHGFQVLLTDYPQAKKHLSYDALNLHYFKPGALIFKDGKTERIGDPLRDRSAFWPTLSASIGSLGDKFRIYQLTRKLKAKSIAQIFATEEQSTSDYLKAYGFSEAIIHNFFKPFFTGIFLEEELNTSSRLFEFVFKMFGEGYAALPAKGIGAMAGQLVGNLTQSDFQYETEVSKVSAKEVHLKNGKKLRADIVISTLPLDTNGQITTQKVAWKSCDNLYFTVEKPTFETGTIGLVANTNCLTNNLYYLFEQQQNGDAVLSVTVVKKHQKNEAELVEAVVQELKKECGIQVKTFIKNYHIQQALPDIKNLSMEPSSSSIKHPLGIYMAGDHNLSGSLNAAMASGEAAANAVISDLKA</sequence>
<keyword evidence="3" id="KW-1185">Reference proteome</keyword>
<gene>
    <name evidence="2" type="ORF">RM520_03315</name>
</gene>
<dbReference type="PANTHER" id="PTHR42841">
    <property type="entry name" value="AMINE OXIDASE"/>
    <property type="match status" value="1"/>
</dbReference>
<dbReference type="EMBL" id="JAVRHU010000001">
    <property type="protein sequence ID" value="MDT0620638.1"/>
    <property type="molecule type" value="Genomic_DNA"/>
</dbReference>
<accession>A0ABU3BEQ6</accession>
<dbReference type="InterPro" id="IPR002937">
    <property type="entry name" value="Amino_oxidase"/>
</dbReference>
<protein>
    <submittedName>
        <fullName evidence="2">FAD-dependent oxidoreductase</fullName>
    </submittedName>
</protein>
<reference evidence="2 3" key="1">
    <citation type="submission" date="2023-09" db="EMBL/GenBank/DDBJ databases">
        <authorList>
            <person name="Rey-Velasco X."/>
        </authorList>
    </citation>
    <scope>NUCLEOTIDE SEQUENCE [LARGE SCALE GENOMIC DNA]</scope>
    <source>
        <strain evidence="2 3">P007</strain>
    </source>
</reference>
<dbReference type="InterPro" id="IPR036188">
    <property type="entry name" value="FAD/NAD-bd_sf"/>
</dbReference>
<dbReference type="Proteomes" id="UP001250662">
    <property type="component" value="Unassembled WGS sequence"/>
</dbReference>
<dbReference type="SUPFAM" id="SSF51905">
    <property type="entry name" value="FAD/NAD(P)-binding domain"/>
    <property type="match status" value="1"/>
</dbReference>
<evidence type="ECO:0000313" key="3">
    <source>
        <dbReference type="Proteomes" id="UP001250662"/>
    </source>
</evidence>
<name>A0ABU3BEQ6_9FLAO</name>
<dbReference type="RefSeq" id="WP_311386966.1">
    <property type="nucleotide sequence ID" value="NZ_JAVRHU010000001.1"/>
</dbReference>